<dbReference type="HOGENOM" id="CLU_047691_4_0_10"/>
<evidence type="ECO:0000256" key="4">
    <source>
        <dbReference type="ARBA" id="ARBA00023163"/>
    </source>
</evidence>
<dbReference type="GO" id="GO:0016987">
    <property type="term" value="F:sigma factor activity"/>
    <property type="evidence" value="ECO:0007669"/>
    <property type="project" value="UniProtKB-KW"/>
</dbReference>
<dbReference type="InterPro" id="IPR013324">
    <property type="entry name" value="RNA_pol_sigma_r3/r4-like"/>
</dbReference>
<dbReference type="Pfam" id="PF08281">
    <property type="entry name" value="Sigma70_r4_2"/>
    <property type="match status" value="1"/>
</dbReference>
<keyword evidence="2" id="KW-0805">Transcription regulation</keyword>
<keyword evidence="3" id="KW-0731">Sigma factor</keyword>
<dbReference type="InterPro" id="IPR039425">
    <property type="entry name" value="RNA_pol_sigma-70-like"/>
</dbReference>
<dbReference type="GeneID" id="78083182"/>
<dbReference type="RefSeq" id="WP_006843922.1">
    <property type="nucleotide sequence ID" value="NZ_AQWJ01000006.1"/>
</dbReference>
<dbReference type="InterPro" id="IPR013249">
    <property type="entry name" value="RNA_pol_sigma70_r4_t2"/>
</dbReference>
<dbReference type="Gene3D" id="1.10.10.10">
    <property type="entry name" value="Winged helix-like DNA-binding domain superfamily/Winged helix DNA-binding domain"/>
    <property type="match status" value="1"/>
</dbReference>
<dbReference type="Pfam" id="PF04542">
    <property type="entry name" value="Sigma70_r2"/>
    <property type="match status" value="1"/>
</dbReference>
<dbReference type="PANTHER" id="PTHR43133">
    <property type="entry name" value="RNA POLYMERASE ECF-TYPE SIGMA FACTO"/>
    <property type="match status" value="1"/>
</dbReference>
<evidence type="ECO:0000256" key="1">
    <source>
        <dbReference type="ARBA" id="ARBA00010641"/>
    </source>
</evidence>
<dbReference type="NCBIfam" id="TIGR02985">
    <property type="entry name" value="Sig70_bacteroi1"/>
    <property type="match status" value="1"/>
</dbReference>
<name>F8X2F7_9BACT</name>
<evidence type="ECO:0000259" key="5">
    <source>
        <dbReference type="Pfam" id="PF04542"/>
    </source>
</evidence>
<comment type="caution">
    <text evidence="7">The sequence shown here is derived from an EMBL/GenBank/DDBJ whole genome shotgun (WGS) entry which is preliminary data.</text>
</comment>
<dbReference type="Proteomes" id="UP000006420">
    <property type="component" value="Unassembled WGS sequence"/>
</dbReference>
<dbReference type="NCBIfam" id="TIGR02937">
    <property type="entry name" value="sigma70-ECF"/>
    <property type="match status" value="1"/>
</dbReference>
<evidence type="ECO:0000313" key="7">
    <source>
        <dbReference type="EMBL" id="EGK05755.1"/>
    </source>
</evidence>
<dbReference type="OrthoDB" id="1045557at2"/>
<evidence type="ECO:0000259" key="6">
    <source>
        <dbReference type="Pfam" id="PF08281"/>
    </source>
</evidence>
<organism evidence="7 8">
    <name type="scientific">Dysgonomonas mossii DSM 22836</name>
    <dbReference type="NCBI Taxonomy" id="742767"/>
    <lineage>
        <taxon>Bacteria</taxon>
        <taxon>Pseudomonadati</taxon>
        <taxon>Bacteroidota</taxon>
        <taxon>Bacteroidia</taxon>
        <taxon>Bacteroidales</taxon>
        <taxon>Dysgonomonadaceae</taxon>
        <taxon>Dysgonomonas</taxon>
    </lineage>
</organism>
<reference evidence="7 8" key="1">
    <citation type="submission" date="2011-04" db="EMBL/GenBank/DDBJ databases">
        <title>The Genome Sequence of Dysgonomonas mossii DSM 22836.</title>
        <authorList>
            <consortium name="The Broad Institute Genome Sequencing Platform"/>
            <person name="Earl A."/>
            <person name="Ward D."/>
            <person name="Feldgarden M."/>
            <person name="Gevers D."/>
            <person name="Pudlo N."/>
            <person name="Martens E."/>
            <person name="Allen-Vercoe E."/>
            <person name="Young S.K."/>
            <person name="Zeng Q."/>
            <person name="Gargeya S."/>
            <person name="Fitzgerald M."/>
            <person name="Haas B."/>
            <person name="Abouelleil A."/>
            <person name="Alvarado L."/>
            <person name="Arachchi H.M."/>
            <person name="Berlin A."/>
            <person name="Brown A."/>
            <person name="Chapman S.B."/>
            <person name="Chen Z."/>
            <person name="Dunbar C."/>
            <person name="Freedman E."/>
            <person name="Gearin G."/>
            <person name="Gellesch M."/>
            <person name="Goldberg J."/>
            <person name="Griggs A."/>
            <person name="Gujja S."/>
            <person name="Heiman D."/>
            <person name="Howarth C."/>
            <person name="Larson L."/>
            <person name="Lui A."/>
            <person name="MacDonald P.J.P."/>
            <person name="Mehta T."/>
            <person name="Montmayeur A."/>
            <person name="Murphy C."/>
            <person name="Neiman D."/>
            <person name="Pearson M."/>
            <person name="Priest M."/>
            <person name="Roberts A."/>
            <person name="Saif S."/>
            <person name="Shea T."/>
            <person name="Shenoy N."/>
            <person name="Sisk P."/>
            <person name="Stolte C."/>
            <person name="Sykes S."/>
            <person name="Yandava C."/>
            <person name="Wortman J."/>
            <person name="Nusbaum C."/>
            <person name="Birren B."/>
        </authorList>
    </citation>
    <scope>NUCLEOTIDE SEQUENCE [LARGE SCALE GENOMIC DNA]</scope>
    <source>
        <strain evidence="7 8">DSM 22836</strain>
    </source>
</reference>
<dbReference type="GO" id="GO:0003677">
    <property type="term" value="F:DNA binding"/>
    <property type="evidence" value="ECO:0007669"/>
    <property type="project" value="InterPro"/>
</dbReference>
<proteinExistence type="inferred from homology"/>
<keyword evidence="8" id="KW-1185">Reference proteome</keyword>
<sequence>MSQNVFTQITSAEFGKLFEQYKPQFVMVARSYVRDAMVAEDLVMDSFISFWENRNKTEIVQNIPSYILISIKHRCLNWLRDQSIHLKVQEDIHSTALRVISSRIATIETNDPKGLYAEEISTIIKRELANMPSKTRKIFLANRFENMTYKEIGEKFGLSFNQVNFEIRKATQILRLSLKDYLPLLITLAIWKFLL</sequence>
<dbReference type="SUPFAM" id="SSF88946">
    <property type="entry name" value="Sigma2 domain of RNA polymerase sigma factors"/>
    <property type="match status" value="1"/>
</dbReference>
<feature type="domain" description="RNA polymerase sigma-70 region 2" evidence="5">
    <location>
        <begin position="17"/>
        <end position="83"/>
    </location>
</feature>
<dbReference type="PANTHER" id="PTHR43133:SF46">
    <property type="entry name" value="RNA POLYMERASE SIGMA-70 FACTOR ECF SUBFAMILY"/>
    <property type="match status" value="1"/>
</dbReference>
<dbReference type="InterPro" id="IPR036388">
    <property type="entry name" value="WH-like_DNA-bd_sf"/>
</dbReference>
<dbReference type="InterPro" id="IPR014284">
    <property type="entry name" value="RNA_pol_sigma-70_dom"/>
</dbReference>
<dbReference type="InterPro" id="IPR013325">
    <property type="entry name" value="RNA_pol_sigma_r2"/>
</dbReference>
<dbReference type="EMBL" id="ADLW01000013">
    <property type="protein sequence ID" value="EGK05755.1"/>
    <property type="molecule type" value="Genomic_DNA"/>
</dbReference>
<dbReference type="InterPro" id="IPR007627">
    <property type="entry name" value="RNA_pol_sigma70_r2"/>
</dbReference>
<evidence type="ECO:0008006" key="9">
    <source>
        <dbReference type="Google" id="ProtNLM"/>
    </source>
</evidence>
<protein>
    <recommendedName>
        <fullName evidence="9">RNA polymerase sigma-70 factor</fullName>
    </recommendedName>
</protein>
<evidence type="ECO:0000256" key="2">
    <source>
        <dbReference type="ARBA" id="ARBA00023015"/>
    </source>
</evidence>
<dbReference type="GO" id="GO:0006352">
    <property type="term" value="P:DNA-templated transcription initiation"/>
    <property type="evidence" value="ECO:0007669"/>
    <property type="project" value="InterPro"/>
</dbReference>
<dbReference type="AlphaFoldDB" id="F8X2F7"/>
<dbReference type="SUPFAM" id="SSF88659">
    <property type="entry name" value="Sigma3 and sigma4 domains of RNA polymerase sigma factors"/>
    <property type="match status" value="1"/>
</dbReference>
<dbReference type="Gene3D" id="1.10.1740.10">
    <property type="match status" value="1"/>
</dbReference>
<comment type="similarity">
    <text evidence="1">Belongs to the sigma-70 factor family. ECF subfamily.</text>
</comment>
<dbReference type="eggNOG" id="COG1595">
    <property type="taxonomic scope" value="Bacteria"/>
</dbReference>
<feature type="domain" description="RNA polymerase sigma factor 70 region 4 type 2" evidence="6">
    <location>
        <begin position="123"/>
        <end position="170"/>
    </location>
</feature>
<evidence type="ECO:0000313" key="8">
    <source>
        <dbReference type="Proteomes" id="UP000006420"/>
    </source>
</evidence>
<dbReference type="InterPro" id="IPR014327">
    <property type="entry name" value="RNA_pol_sigma70_bacteroid"/>
</dbReference>
<dbReference type="STRING" id="742767.HMPREF9456_02557"/>
<evidence type="ECO:0000256" key="3">
    <source>
        <dbReference type="ARBA" id="ARBA00023082"/>
    </source>
</evidence>
<accession>F8X2F7</accession>
<keyword evidence="4" id="KW-0804">Transcription</keyword>
<gene>
    <name evidence="7" type="ORF">HMPREF9456_02557</name>
</gene>